<keyword evidence="2" id="KW-1185">Reference proteome</keyword>
<name>A0A9X2XEZ9_9PSED</name>
<evidence type="ECO:0000313" key="1">
    <source>
        <dbReference type="EMBL" id="MCU7247436.1"/>
    </source>
</evidence>
<dbReference type="RefSeq" id="WP_301621359.1">
    <property type="nucleotide sequence ID" value="NZ_JAOSKY010000002.1"/>
</dbReference>
<gene>
    <name evidence="1" type="ORF">OC940_06455</name>
</gene>
<organism evidence="1 2">
    <name type="scientific">Pseudomonas koreensis</name>
    <dbReference type="NCBI Taxonomy" id="198620"/>
    <lineage>
        <taxon>Bacteria</taxon>
        <taxon>Pseudomonadati</taxon>
        <taxon>Pseudomonadota</taxon>
        <taxon>Gammaproteobacteria</taxon>
        <taxon>Pseudomonadales</taxon>
        <taxon>Pseudomonadaceae</taxon>
        <taxon>Pseudomonas</taxon>
    </lineage>
</organism>
<reference evidence="1" key="2">
    <citation type="journal article" date="2023" name="mSystems">
        <title>Charting the Lipopeptidome of Nonpathogenic Pseudomonas.</title>
        <authorList>
            <person name="Cesa-Luna C."/>
            <person name="Geudens N."/>
            <person name="Girard L."/>
            <person name="De Roo V."/>
            <person name="Maklad H.R."/>
            <person name="Martins J.C."/>
            <person name="Hofte M."/>
            <person name="De Mot R."/>
        </authorList>
    </citation>
    <scope>NUCLEOTIDE SEQUENCE</scope>
    <source>
        <strain evidence="1">B1M3-32</strain>
    </source>
</reference>
<evidence type="ECO:0000313" key="2">
    <source>
        <dbReference type="Proteomes" id="UP001139955"/>
    </source>
</evidence>
<dbReference type="Proteomes" id="UP001139955">
    <property type="component" value="Unassembled WGS sequence"/>
</dbReference>
<proteinExistence type="predicted"/>
<dbReference type="AlphaFoldDB" id="A0A9X2XEZ9"/>
<dbReference type="EMBL" id="JAOSKY010000002">
    <property type="protein sequence ID" value="MCU7247436.1"/>
    <property type="molecule type" value="Genomic_DNA"/>
</dbReference>
<accession>A0A9X2XEZ9</accession>
<sequence length="645" mass="73379">MIDPRIAETDYYVNRCIQEDEMARALCEQPWVPYARDAIAGLLGQFLANLNGNTENIPEKLRDHSLLHRQTLDDLDLPEQSKHVIHTVLQDLMSNDAKRGEALIVGLALGDALLARAQFTTDIVPVALLAKYDYLITIGFTEATQDALASTDHPLWHALESVIAYENALHEDPDHFRHQHRMDVLKHWQQQTDICELWHSHAWGMSYLGSEVLSLLMPARRADAKRFLQMAEKLTFPTIASEMLYTYDIRYDFEHLLILLRNAPNIRNCEGAWNRNMMAPLLLKVAFRYLQDLGNPPGSAEPMADLDEIRIKVRSILSVLLARPDGDYLCINWLVHLLRPIHRIWASRYVDTLIDECIVQLANNAFPAATLILPPVAPLKVGLHDLKLITLADEEEERAYFHFFIALILHKKMPIAADLREAFESLLVAARSQFGSSTQYKYSWQHTLVADLYLSDEGSVTDRWRLAFNRFAPMLRRDRLGHPVKDLGVPSLFLAGVGIAMIRMGTSPDAPSALAVQMTELWSAVLEGAFHAHACSDPFDTWATVIEDLFRCYPSIQKLQGDDPSSALLTYIQCLGTDDRLLTLAITALGTAGLDLREITEDDNLQTEMEDRINTYLAWSLQFESRQLPAHLRGYWHKRHHRRVS</sequence>
<reference evidence="1" key="1">
    <citation type="submission" date="2022-09" db="EMBL/GenBank/DDBJ databases">
        <authorList>
            <person name="Cesa-Luna C."/>
            <person name="Girard L."/>
            <person name="Lood C."/>
            <person name="Hofte M."/>
            <person name="De Mot R."/>
        </authorList>
    </citation>
    <scope>NUCLEOTIDE SEQUENCE</scope>
    <source>
        <strain evidence="1">B1M3-32</strain>
    </source>
</reference>
<protein>
    <submittedName>
        <fullName evidence="1">Uncharacterized protein</fullName>
    </submittedName>
</protein>
<comment type="caution">
    <text evidence="1">The sequence shown here is derived from an EMBL/GenBank/DDBJ whole genome shotgun (WGS) entry which is preliminary data.</text>
</comment>